<dbReference type="InterPro" id="IPR009362">
    <property type="entry name" value="YhcG_C"/>
</dbReference>
<reference evidence="3" key="1">
    <citation type="submission" date="2023-01" db="EMBL/GenBank/DDBJ databases">
        <title>Human gut microbiome strain richness.</title>
        <authorList>
            <person name="Chen-Liaw A."/>
        </authorList>
    </citation>
    <scope>NUCLEOTIDE SEQUENCE</scope>
    <source>
        <strain evidence="3">B1_m1001713B170214d0_201011</strain>
    </source>
</reference>
<dbReference type="RefSeq" id="WP_150027843.1">
    <property type="nucleotide sequence ID" value="NZ_CACRUA010000007.1"/>
</dbReference>
<organism evidence="3 4">
    <name type="scientific">Clostridium symbiosum</name>
    <name type="common">Bacteroides symbiosus</name>
    <dbReference type="NCBI Taxonomy" id="1512"/>
    <lineage>
        <taxon>Bacteria</taxon>
        <taxon>Bacillati</taxon>
        <taxon>Bacillota</taxon>
        <taxon>Clostridia</taxon>
        <taxon>Lachnospirales</taxon>
        <taxon>Lachnospiraceae</taxon>
        <taxon>Otoolea</taxon>
    </lineage>
</organism>
<dbReference type="Gene3D" id="3.40.1350.10">
    <property type="match status" value="1"/>
</dbReference>
<evidence type="ECO:0000259" key="1">
    <source>
        <dbReference type="Pfam" id="PF06250"/>
    </source>
</evidence>
<sequence length="341" mass="40176">MNDIIYTLEYKDFVNSIIQKIQNAQYESLKLVNKNLIQLYWDIGKEICERQKRYGWGKSIVEDLALELRETFSGRTGFSARNLWRMRNFFVTFEENGDVPPIVAEINWTKIYLILEKCKDRQEREFYLKMTRKYGWSKDVLIHNISIKTFEKFLLNQTNFDTQLPEEYKRQAELAVKDEYMFDFMELAPEHSERELEQALIYHIQKFLSEMGGMFAFIGNQYKIVVNGDEFFIDLLLYHRKLRSMVAIELKIGKFDPADVGQLQFYLTALDEQEKLPEENSSIGIIICRSKNRTVVEYALKSATVPMGVATYKISNELPEEMKKLLPGPEEIARRLEEIDG</sequence>
<dbReference type="PANTHER" id="PTHR30547:SF0">
    <property type="entry name" value="BLR8175 PROTEIN"/>
    <property type="match status" value="1"/>
</dbReference>
<dbReference type="GeneID" id="57968968"/>
<dbReference type="GO" id="GO:0003676">
    <property type="term" value="F:nucleic acid binding"/>
    <property type="evidence" value="ECO:0007669"/>
    <property type="project" value="InterPro"/>
</dbReference>
<gene>
    <name evidence="3" type="ORF">PM006_11475</name>
</gene>
<evidence type="ECO:0000313" key="3">
    <source>
        <dbReference type="EMBL" id="MDB2000823.1"/>
    </source>
</evidence>
<dbReference type="InterPro" id="IPR011856">
    <property type="entry name" value="tRNA_endonuc-like_dom_sf"/>
</dbReference>
<protein>
    <submittedName>
        <fullName evidence="3">PDDEXK nuclease domain-containing protein</fullName>
    </submittedName>
</protein>
<dbReference type="Pfam" id="PF06250">
    <property type="entry name" value="YhcG_C"/>
    <property type="match status" value="1"/>
</dbReference>
<dbReference type="InterPro" id="IPR041527">
    <property type="entry name" value="YhcG_N"/>
</dbReference>
<evidence type="ECO:0000313" key="4">
    <source>
        <dbReference type="Proteomes" id="UP001300871"/>
    </source>
</evidence>
<feature type="domain" description="YhcG PDDEXK nuclease" evidence="1">
    <location>
        <begin position="175"/>
        <end position="326"/>
    </location>
</feature>
<name>A0AAW6AYQ1_CLOSY</name>
<dbReference type="Pfam" id="PF17761">
    <property type="entry name" value="DUF1016_N"/>
    <property type="match status" value="1"/>
</dbReference>
<dbReference type="AlphaFoldDB" id="A0AAW6AYQ1"/>
<evidence type="ECO:0000259" key="2">
    <source>
        <dbReference type="Pfam" id="PF17761"/>
    </source>
</evidence>
<accession>A0AAW6AYQ1</accession>
<feature type="domain" description="YhcG N-terminal" evidence="2">
    <location>
        <begin position="17"/>
        <end position="152"/>
    </location>
</feature>
<dbReference type="PANTHER" id="PTHR30547">
    <property type="entry name" value="UNCHARACTERIZED PROTEIN YHCG-RELATED"/>
    <property type="match status" value="1"/>
</dbReference>
<proteinExistence type="predicted"/>
<dbReference type="Proteomes" id="UP001300871">
    <property type="component" value="Unassembled WGS sequence"/>
</dbReference>
<dbReference type="EMBL" id="JAQLGM010000026">
    <property type="protein sequence ID" value="MDB2000823.1"/>
    <property type="molecule type" value="Genomic_DNA"/>
</dbReference>
<comment type="caution">
    <text evidence="3">The sequence shown here is derived from an EMBL/GenBank/DDBJ whole genome shotgun (WGS) entry which is preliminary data.</text>
</comment>
<dbReference type="InterPro" id="IPR053148">
    <property type="entry name" value="PD-DEXK-like_domain"/>
</dbReference>